<dbReference type="AlphaFoldDB" id="A0AA86P2S4"/>
<evidence type="ECO:0000313" key="4">
    <source>
        <dbReference type="Proteomes" id="UP001642409"/>
    </source>
</evidence>
<feature type="region of interest" description="Disordered" evidence="1">
    <location>
        <begin position="175"/>
        <end position="206"/>
    </location>
</feature>
<protein>
    <submittedName>
        <fullName evidence="2">Uncharacterized protein</fullName>
    </submittedName>
</protein>
<name>A0AA86P2S4_9EUKA</name>
<reference evidence="2" key="1">
    <citation type="submission" date="2023-06" db="EMBL/GenBank/DDBJ databases">
        <authorList>
            <person name="Kurt Z."/>
        </authorList>
    </citation>
    <scope>NUCLEOTIDE SEQUENCE</scope>
</reference>
<keyword evidence="4" id="KW-1185">Reference proteome</keyword>
<reference evidence="3 4" key="2">
    <citation type="submission" date="2024-07" db="EMBL/GenBank/DDBJ databases">
        <authorList>
            <person name="Akdeniz Z."/>
        </authorList>
    </citation>
    <scope>NUCLEOTIDE SEQUENCE [LARGE SCALE GENOMIC DNA]</scope>
</reference>
<organism evidence="2">
    <name type="scientific">Hexamita inflata</name>
    <dbReference type="NCBI Taxonomy" id="28002"/>
    <lineage>
        <taxon>Eukaryota</taxon>
        <taxon>Metamonada</taxon>
        <taxon>Diplomonadida</taxon>
        <taxon>Hexamitidae</taxon>
        <taxon>Hexamitinae</taxon>
        <taxon>Hexamita</taxon>
    </lineage>
</organism>
<dbReference type="EMBL" id="CATOUU010000434">
    <property type="protein sequence ID" value="CAI9929344.1"/>
    <property type="molecule type" value="Genomic_DNA"/>
</dbReference>
<sequence>MLNALRNFNPTSNAKLVLPDSDLQLQLKPTVQKSNVDVALRFLNQAKEYNPNGPDMDETERRKYELQQKLRKNSQPLFTKSDPFSKNMEPTDKLLQLQQKMETQKQLEIEELKKQDQNKYKYEMNSYKPIPIPKSKEEVKAEADKPEVEVPKQIQAEPQEIDQVLKVLQQQVKESQEQKLKTPTIPPPVKISPMKRSTQLSPRDLSKSSAFSKTALSVVDPSIRDNELLMTSTLNSSFAPGNVQNLSQMNPSRQKEILDLLGNNQTAVQTQFSPSGDLIVKISQLVNDPTGFQGKNIRSVYFTVLKADMPSNGSIKNRRSAQIDAWTIAKLAAEKLVAEQQKMSLIKSACPTRRTIHWLSKTVESIFRARIPHLKNEAANYSVKQRDKIVEVACKLQNFSQLKNSDQIFKETSRGTITKEQVSTLIARESLVKSAYNELTDTTTEKFVPMPMNEFVSHVYIRNHLGQVQRAEQFVTELKDASMRFGRVSPECRLLSLFWADEVANYQVYKNLVGITKEENAFCTSAFDQYRLNPFITQLEFEQIRKNEDQIIGPLLLIYQEIIKHQYQARIKIPQYLLDQVEKQPGCDNLAWSNDKQAVNKIPSNISVQVIEFPRHKPFLGNILVALLNDFACQMKVLVPKEAYPGYLNAGWIMNELTGFSIWAENKHKEFEGDVWCVLEGFARVWNAVLVEVEKFIAAVK</sequence>
<dbReference type="Proteomes" id="UP001642409">
    <property type="component" value="Unassembled WGS sequence"/>
</dbReference>
<gene>
    <name evidence="2" type="ORF">HINF_LOCUS16989</name>
    <name evidence="3" type="ORF">HINF_LOCUS67501</name>
</gene>
<proteinExistence type="predicted"/>
<accession>A0AA86P2S4</accession>
<evidence type="ECO:0000256" key="1">
    <source>
        <dbReference type="SAM" id="MobiDB-lite"/>
    </source>
</evidence>
<evidence type="ECO:0000313" key="3">
    <source>
        <dbReference type="EMBL" id="CAL6094507.1"/>
    </source>
</evidence>
<comment type="caution">
    <text evidence="2">The sequence shown here is derived from an EMBL/GenBank/DDBJ whole genome shotgun (WGS) entry which is preliminary data.</text>
</comment>
<feature type="compositionally biased region" description="Polar residues" evidence="1">
    <location>
        <begin position="195"/>
        <end position="206"/>
    </location>
</feature>
<dbReference type="EMBL" id="CAXDID020000467">
    <property type="protein sequence ID" value="CAL6094507.1"/>
    <property type="molecule type" value="Genomic_DNA"/>
</dbReference>
<evidence type="ECO:0000313" key="2">
    <source>
        <dbReference type="EMBL" id="CAI9929344.1"/>
    </source>
</evidence>